<dbReference type="InterPro" id="IPR036805">
    <property type="entry name" value="Tscrpt_elong_fac_GreA/B_N_sf"/>
</dbReference>
<dbReference type="Pfam" id="PF03449">
    <property type="entry name" value="GreA_GreB_N"/>
    <property type="match status" value="1"/>
</dbReference>
<dbReference type="PANTHER" id="PTHR30437">
    <property type="entry name" value="TRANSCRIPTION ELONGATION FACTOR GREA"/>
    <property type="match status" value="1"/>
</dbReference>
<dbReference type="PIRSF" id="PIRSF006092">
    <property type="entry name" value="GreA_GreB"/>
    <property type="match status" value="1"/>
</dbReference>
<dbReference type="HAMAP" id="MF_00930">
    <property type="entry name" value="GreB"/>
    <property type="match status" value="1"/>
</dbReference>
<dbReference type="NCBIfam" id="NF002506">
    <property type="entry name" value="PRK01885.1"/>
    <property type="match status" value="1"/>
</dbReference>
<reference evidence="9" key="1">
    <citation type="submission" date="2018-06" db="EMBL/GenBank/DDBJ databases">
        <authorList>
            <person name="Zhirakovskaya E."/>
        </authorList>
    </citation>
    <scope>NUCLEOTIDE SEQUENCE</scope>
</reference>
<keyword evidence="9" id="KW-0648">Protein biosynthesis</keyword>
<comment type="similarity">
    <text evidence="1">Belongs to the GreA/GreB family.</text>
</comment>
<accession>A0A3B0YWK2</accession>
<evidence type="ECO:0000256" key="5">
    <source>
        <dbReference type="ARBA" id="ARBA00023163"/>
    </source>
</evidence>
<evidence type="ECO:0000256" key="3">
    <source>
        <dbReference type="ARBA" id="ARBA00023015"/>
    </source>
</evidence>
<dbReference type="GO" id="GO:0003746">
    <property type="term" value="F:translation elongation factor activity"/>
    <property type="evidence" value="ECO:0007669"/>
    <property type="project" value="UniProtKB-KW"/>
</dbReference>
<keyword evidence="9" id="KW-0251">Elongation factor</keyword>
<keyword evidence="4" id="KW-0238">DNA-binding</keyword>
<dbReference type="Gene3D" id="3.10.50.30">
    <property type="entry name" value="Transcription elongation factor, GreA/GreB, C-terminal domain"/>
    <property type="match status" value="1"/>
</dbReference>
<organism evidence="9">
    <name type="scientific">hydrothermal vent metagenome</name>
    <dbReference type="NCBI Taxonomy" id="652676"/>
    <lineage>
        <taxon>unclassified sequences</taxon>
        <taxon>metagenomes</taxon>
        <taxon>ecological metagenomes</taxon>
    </lineage>
</organism>
<dbReference type="GO" id="GO:0032784">
    <property type="term" value="P:regulation of DNA-templated transcription elongation"/>
    <property type="evidence" value="ECO:0007669"/>
    <property type="project" value="InterPro"/>
</dbReference>
<gene>
    <name evidence="9" type="ORF">MNBD_GAMMA10-2975</name>
</gene>
<dbReference type="InterPro" id="IPR006358">
    <property type="entry name" value="Tscrpt_elong_fac_GreB"/>
</dbReference>
<dbReference type="PANTHER" id="PTHR30437:SF6">
    <property type="entry name" value="TRANSCRIPTION ELONGATION FACTOR GREB"/>
    <property type="match status" value="1"/>
</dbReference>
<dbReference type="SUPFAM" id="SSF54534">
    <property type="entry name" value="FKBP-like"/>
    <property type="match status" value="1"/>
</dbReference>
<feature type="domain" description="Transcription elongation factor GreA/GreB C-terminal" evidence="7">
    <location>
        <begin position="90"/>
        <end position="164"/>
    </location>
</feature>
<dbReference type="Pfam" id="PF01272">
    <property type="entry name" value="GreA_GreB"/>
    <property type="match status" value="1"/>
</dbReference>
<dbReference type="AlphaFoldDB" id="A0A3B0YWK2"/>
<proteinExistence type="inferred from homology"/>
<feature type="domain" description="Transcription elongation factor GreA/GreB N-terminal" evidence="8">
    <location>
        <begin position="14"/>
        <end position="80"/>
    </location>
</feature>
<evidence type="ECO:0000256" key="6">
    <source>
        <dbReference type="ARBA" id="ARBA00030776"/>
    </source>
</evidence>
<dbReference type="HAMAP" id="MF_00105">
    <property type="entry name" value="GreA_GreB"/>
    <property type="match status" value="1"/>
</dbReference>
<evidence type="ECO:0000256" key="4">
    <source>
        <dbReference type="ARBA" id="ARBA00023125"/>
    </source>
</evidence>
<keyword evidence="5" id="KW-0804">Transcription</keyword>
<dbReference type="Gene3D" id="1.10.287.180">
    <property type="entry name" value="Transcription elongation factor, GreA/GreB, N-terminal domain"/>
    <property type="match status" value="1"/>
</dbReference>
<dbReference type="PROSITE" id="PS00829">
    <property type="entry name" value="GREAB_1"/>
    <property type="match status" value="1"/>
</dbReference>
<dbReference type="GO" id="GO:0006354">
    <property type="term" value="P:DNA-templated transcription elongation"/>
    <property type="evidence" value="ECO:0007669"/>
    <property type="project" value="TreeGrafter"/>
</dbReference>
<name>A0A3B0YWK2_9ZZZZ</name>
<dbReference type="SUPFAM" id="SSF46557">
    <property type="entry name" value="GreA transcript cleavage protein, N-terminal domain"/>
    <property type="match status" value="1"/>
</dbReference>
<protein>
    <recommendedName>
        <fullName evidence="2">Transcription elongation factor GreA</fullName>
    </recommendedName>
    <alternativeName>
        <fullName evidence="6">Transcript cleavage factor GreA</fullName>
    </alternativeName>
</protein>
<dbReference type="FunFam" id="1.10.287.180:FF:000001">
    <property type="entry name" value="Transcription elongation factor GreA"/>
    <property type="match status" value="1"/>
</dbReference>
<dbReference type="InterPro" id="IPR036953">
    <property type="entry name" value="GreA/GreB_C_sf"/>
</dbReference>
<dbReference type="GO" id="GO:0003677">
    <property type="term" value="F:DNA binding"/>
    <property type="evidence" value="ECO:0007669"/>
    <property type="project" value="UniProtKB-KW"/>
</dbReference>
<evidence type="ECO:0000256" key="2">
    <source>
        <dbReference type="ARBA" id="ARBA00013729"/>
    </source>
</evidence>
<dbReference type="EMBL" id="UOFJ01000706">
    <property type="protein sequence ID" value="VAW73304.1"/>
    <property type="molecule type" value="Genomic_DNA"/>
</dbReference>
<dbReference type="FunFam" id="3.10.50.30:FF:000001">
    <property type="entry name" value="Transcription elongation factor GreA"/>
    <property type="match status" value="1"/>
</dbReference>
<evidence type="ECO:0000256" key="1">
    <source>
        <dbReference type="ARBA" id="ARBA00008213"/>
    </source>
</evidence>
<keyword evidence="3" id="KW-0805">Transcription regulation</keyword>
<evidence type="ECO:0000259" key="7">
    <source>
        <dbReference type="Pfam" id="PF01272"/>
    </source>
</evidence>
<evidence type="ECO:0000259" key="8">
    <source>
        <dbReference type="Pfam" id="PF03449"/>
    </source>
</evidence>
<sequence>MGRYRPPAKKGSPYITPQGKVVLDEELNYLWNKRRPLVVQALSTAAAEGDRSENAEYIYRKKELGEIDRRVRFLSKRVDELIVVTDTPKKTDQIFFGAWVELEDDEGGLLQYRIVGPDEFDADKGFISMDSPVGRSLMKKHQAEEVVINTPGGVCNYYINRVQYMPF</sequence>
<dbReference type="InterPro" id="IPR023459">
    <property type="entry name" value="Tscrpt_elong_fac_GreA/B_fam"/>
</dbReference>
<dbReference type="InterPro" id="IPR028624">
    <property type="entry name" value="Tscrpt_elong_fac_GreA/B"/>
</dbReference>
<evidence type="ECO:0000313" key="9">
    <source>
        <dbReference type="EMBL" id="VAW73304.1"/>
    </source>
</evidence>
<dbReference type="InterPro" id="IPR001437">
    <property type="entry name" value="Tscrpt_elong_fac_GreA/B_C"/>
</dbReference>
<dbReference type="InterPro" id="IPR022691">
    <property type="entry name" value="Tscrpt_elong_fac_GreA/B_N"/>
</dbReference>
<dbReference type="NCBIfam" id="TIGR01461">
    <property type="entry name" value="greB"/>
    <property type="match status" value="1"/>
</dbReference>
<dbReference type="GO" id="GO:0070063">
    <property type="term" value="F:RNA polymerase binding"/>
    <property type="evidence" value="ECO:0007669"/>
    <property type="project" value="InterPro"/>
</dbReference>
<dbReference type="InterPro" id="IPR018151">
    <property type="entry name" value="TF_GreA/GreB_CS"/>
</dbReference>